<evidence type="ECO:0000313" key="2">
    <source>
        <dbReference type="Proteomes" id="UP000789396"/>
    </source>
</evidence>
<evidence type="ECO:0000313" key="1">
    <source>
        <dbReference type="EMBL" id="CAG8820241.1"/>
    </source>
</evidence>
<protein>
    <submittedName>
        <fullName evidence="1">17938_t:CDS:1</fullName>
    </submittedName>
</protein>
<dbReference type="PANTHER" id="PTHR10909">
    <property type="entry name" value="ELECTRON TRANSPORT OXIDOREDUCTASE"/>
    <property type="match status" value="1"/>
</dbReference>
<comment type="caution">
    <text evidence="1">The sequence shown here is derived from an EMBL/GenBank/DDBJ whole genome shotgun (WGS) entry which is preliminary data.</text>
</comment>
<name>A0A9N9PH51_9GLOM</name>
<dbReference type="AlphaFoldDB" id="A0A9N9PH51"/>
<gene>
    <name evidence="1" type="ORF">RFULGI_LOCUS19578</name>
</gene>
<dbReference type="GO" id="GO:0003997">
    <property type="term" value="F:acyl-CoA oxidase activity"/>
    <property type="evidence" value="ECO:0007669"/>
    <property type="project" value="InterPro"/>
</dbReference>
<dbReference type="Gene3D" id="2.40.110.10">
    <property type="entry name" value="Butyryl-CoA Dehydrogenase, subunit A, domain 2"/>
    <property type="match status" value="1"/>
</dbReference>
<feature type="non-terminal residue" evidence="1">
    <location>
        <position position="1"/>
    </location>
</feature>
<organism evidence="1 2">
    <name type="scientific">Racocetra fulgida</name>
    <dbReference type="NCBI Taxonomy" id="60492"/>
    <lineage>
        <taxon>Eukaryota</taxon>
        <taxon>Fungi</taxon>
        <taxon>Fungi incertae sedis</taxon>
        <taxon>Mucoromycota</taxon>
        <taxon>Glomeromycotina</taxon>
        <taxon>Glomeromycetes</taxon>
        <taxon>Diversisporales</taxon>
        <taxon>Gigasporaceae</taxon>
        <taxon>Racocetra</taxon>
    </lineage>
</organism>
<dbReference type="GO" id="GO:0071949">
    <property type="term" value="F:FAD binding"/>
    <property type="evidence" value="ECO:0007669"/>
    <property type="project" value="InterPro"/>
</dbReference>
<accession>A0A9N9PH51</accession>
<sequence>KCKLMVNTNYLNSTHGVVFARLIIDKKDYGIHSFIVQLRDEGHKPMPGIEIGDIGPKYGFNHIDN</sequence>
<feature type="non-terminal residue" evidence="1">
    <location>
        <position position="65"/>
    </location>
</feature>
<dbReference type="InterPro" id="IPR046373">
    <property type="entry name" value="Acyl-CoA_Oxase/DH_mid-dom_sf"/>
</dbReference>
<dbReference type="SUPFAM" id="SSF56645">
    <property type="entry name" value="Acyl-CoA dehydrogenase NM domain-like"/>
    <property type="match status" value="1"/>
</dbReference>
<dbReference type="GO" id="GO:0005777">
    <property type="term" value="C:peroxisome"/>
    <property type="evidence" value="ECO:0007669"/>
    <property type="project" value="InterPro"/>
</dbReference>
<dbReference type="EMBL" id="CAJVPZ010098704">
    <property type="protein sequence ID" value="CAG8820241.1"/>
    <property type="molecule type" value="Genomic_DNA"/>
</dbReference>
<dbReference type="PANTHER" id="PTHR10909:SF250">
    <property type="entry name" value="PEROXISOMAL ACYL-COENZYME A OXIDASE 1"/>
    <property type="match status" value="1"/>
</dbReference>
<dbReference type="OrthoDB" id="538336at2759"/>
<dbReference type="InterPro" id="IPR009100">
    <property type="entry name" value="AcylCoA_DH/oxidase_NM_dom_sf"/>
</dbReference>
<dbReference type="GO" id="GO:0055088">
    <property type="term" value="P:lipid homeostasis"/>
    <property type="evidence" value="ECO:0007669"/>
    <property type="project" value="TreeGrafter"/>
</dbReference>
<dbReference type="GO" id="GO:0005504">
    <property type="term" value="F:fatty acid binding"/>
    <property type="evidence" value="ECO:0007669"/>
    <property type="project" value="TreeGrafter"/>
</dbReference>
<dbReference type="InterPro" id="IPR012258">
    <property type="entry name" value="Acyl-CoA_oxidase"/>
</dbReference>
<reference evidence="1" key="1">
    <citation type="submission" date="2021-06" db="EMBL/GenBank/DDBJ databases">
        <authorList>
            <person name="Kallberg Y."/>
            <person name="Tangrot J."/>
            <person name="Rosling A."/>
        </authorList>
    </citation>
    <scope>NUCLEOTIDE SEQUENCE</scope>
    <source>
        <strain evidence="1">IN212</strain>
    </source>
</reference>
<keyword evidence="2" id="KW-1185">Reference proteome</keyword>
<dbReference type="GO" id="GO:0033540">
    <property type="term" value="P:fatty acid beta-oxidation using acyl-CoA oxidase"/>
    <property type="evidence" value="ECO:0007669"/>
    <property type="project" value="TreeGrafter"/>
</dbReference>
<dbReference type="Proteomes" id="UP000789396">
    <property type="component" value="Unassembled WGS sequence"/>
</dbReference>
<proteinExistence type="predicted"/>